<comment type="caution">
    <text evidence="4">The sequence shown here is derived from an EMBL/GenBank/DDBJ whole genome shotgun (WGS) entry which is preliminary data.</text>
</comment>
<keyword evidence="2" id="KW-0808">Transferase</keyword>
<dbReference type="InterPro" id="IPR002941">
    <property type="entry name" value="DNA_methylase_N4/N6"/>
</dbReference>
<gene>
    <name evidence="4" type="ORF">S01H1_58254</name>
</gene>
<feature type="non-terminal residue" evidence="4">
    <location>
        <position position="178"/>
    </location>
</feature>
<dbReference type="GO" id="GO:0032259">
    <property type="term" value="P:methylation"/>
    <property type="evidence" value="ECO:0007669"/>
    <property type="project" value="UniProtKB-KW"/>
</dbReference>
<proteinExistence type="predicted"/>
<evidence type="ECO:0000256" key="2">
    <source>
        <dbReference type="ARBA" id="ARBA00022679"/>
    </source>
</evidence>
<dbReference type="Gene3D" id="3.40.50.150">
    <property type="entry name" value="Vaccinia Virus protein VP39"/>
    <property type="match status" value="1"/>
</dbReference>
<protein>
    <recommendedName>
        <fullName evidence="3">DNA methylase N-4/N-6 domain-containing protein</fullName>
    </recommendedName>
</protein>
<keyword evidence="1" id="KW-0489">Methyltransferase</keyword>
<sequence>MKDLINLEIDESAKGMSAASLKKSRAIRADFIKRYGRVPSSVLLRDSKESNRDTIDLSKEGRGGGYVHHYNKNKRKMIEGEGFTPGMEKSGMVTQGRTNYLSAFPQNVGRTIIDFYCPEDGIVLDLFAGHNSRMELCFKLNRKYIGVDVCHEFMEDNRKIKRILYRNRKNSLNIHKHD</sequence>
<accession>X0W4A6</accession>
<evidence type="ECO:0000259" key="3">
    <source>
        <dbReference type="Pfam" id="PF01555"/>
    </source>
</evidence>
<evidence type="ECO:0000313" key="4">
    <source>
        <dbReference type="EMBL" id="GAG18147.1"/>
    </source>
</evidence>
<feature type="domain" description="DNA methylase N-4/N-6" evidence="3">
    <location>
        <begin position="77"/>
        <end position="155"/>
    </location>
</feature>
<dbReference type="InterPro" id="IPR029063">
    <property type="entry name" value="SAM-dependent_MTases_sf"/>
</dbReference>
<dbReference type="GO" id="GO:0003677">
    <property type="term" value="F:DNA binding"/>
    <property type="evidence" value="ECO:0007669"/>
    <property type="project" value="InterPro"/>
</dbReference>
<dbReference type="Pfam" id="PF01555">
    <property type="entry name" value="N6_N4_Mtase"/>
    <property type="match status" value="1"/>
</dbReference>
<dbReference type="SUPFAM" id="SSF53335">
    <property type="entry name" value="S-adenosyl-L-methionine-dependent methyltransferases"/>
    <property type="match status" value="1"/>
</dbReference>
<organism evidence="4">
    <name type="scientific">marine sediment metagenome</name>
    <dbReference type="NCBI Taxonomy" id="412755"/>
    <lineage>
        <taxon>unclassified sequences</taxon>
        <taxon>metagenomes</taxon>
        <taxon>ecological metagenomes</taxon>
    </lineage>
</organism>
<evidence type="ECO:0000256" key="1">
    <source>
        <dbReference type="ARBA" id="ARBA00022603"/>
    </source>
</evidence>
<reference evidence="4" key="1">
    <citation type="journal article" date="2014" name="Front. Microbiol.">
        <title>High frequency of phylogenetically diverse reductive dehalogenase-homologous genes in deep subseafloor sedimentary metagenomes.</title>
        <authorList>
            <person name="Kawai M."/>
            <person name="Futagami T."/>
            <person name="Toyoda A."/>
            <person name="Takaki Y."/>
            <person name="Nishi S."/>
            <person name="Hori S."/>
            <person name="Arai W."/>
            <person name="Tsubouchi T."/>
            <person name="Morono Y."/>
            <person name="Uchiyama I."/>
            <person name="Ito T."/>
            <person name="Fujiyama A."/>
            <person name="Inagaki F."/>
            <person name="Takami H."/>
        </authorList>
    </citation>
    <scope>NUCLEOTIDE SEQUENCE</scope>
    <source>
        <strain evidence="4">Expedition CK06-06</strain>
    </source>
</reference>
<dbReference type="GO" id="GO:0008170">
    <property type="term" value="F:N-methyltransferase activity"/>
    <property type="evidence" value="ECO:0007669"/>
    <property type="project" value="InterPro"/>
</dbReference>
<dbReference type="EMBL" id="BARS01038046">
    <property type="protein sequence ID" value="GAG18147.1"/>
    <property type="molecule type" value="Genomic_DNA"/>
</dbReference>
<name>X0W4A6_9ZZZZ</name>
<dbReference type="AlphaFoldDB" id="X0W4A6"/>